<dbReference type="Proteomes" id="UP000319927">
    <property type="component" value="Unassembled WGS sequence"/>
</dbReference>
<feature type="transmembrane region" description="Helical" evidence="5">
    <location>
        <begin position="44"/>
        <end position="65"/>
    </location>
</feature>
<sequence>MAADRSPLPRPEEVVEQARELATQAARRGGTAGRLRLRLRLRQVEIILVIAAQCGLAATLAWGLAHEVAGRPAPVFAPSAAVGTIVAALGQRARRTAELMLGVGLGLLISDFLLRYVGFGAWQIGVVVALAIAVALLMTGHSGALVAQAGSTAVLLATLSPVQGNLEWERIVEAASGAVVGLAVVALLVPIDPMRTLQRAAAPLTETLTSQLREVAHALRERDADRAVRALDRLRGMDGDLSRLHEALGGAEEVTMISPVRWQRRRDVARYQHGIQYMDRVALECRGIARWAATSLQYDEPVPEELIAAVERLAETIEVLQREARKAGPAEQTRNAVLDIARLVGQACRKGLKSYGSAMVVQLRTAASDLLRATGYEPETGNRMVREAVNL</sequence>
<protein>
    <submittedName>
        <fullName evidence="7">Fusaric acid resistance family protein</fullName>
    </submittedName>
</protein>
<accession>A0A561WTB3</accession>
<name>A0A561WTB3_9ACTN</name>
<feature type="transmembrane region" description="Helical" evidence="5">
    <location>
        <begin position="97"/>
        <end position="114"/>
    </location>
</feature>
<dbReference type="GO" id="GO:0016020">
    <property type="term" value="C:membrane"/>
    <property type="evidence" value="ECO:0007669"/>
    <property type="project" value="UniProtKB-SubCell"/>
</dbReference>
<evidence type="ECO:0000256" key="4">
    <source>
        <dbReference type="ARBA" id="ARBA00023136"/>
    </source>
</evidence>
<comment type="subcellular location">
    <subcellularLocation>
        <location evidence="1">Membrane</location>
        <topology evidence="1">Multi-pass membrane protein</topology>
    </subcellularLocation>
</comment>
<dbReference type="RefSeq" id="WP_246157504.1">
    <property type="nucleotide sequence ID" value="NZ_VIXA01000001.1"/>
</dbReference>
<evidence type="ECO:0000259" key="6">
    <source>
        <dbReference type="Pfam" id="PF13515"/>
    </source>
</evidence>
<keyword evidence="2 5" id="KW-0812">Transmembrane</keyword>
<evidence type="ECO:0000256" key="3">
    <source>
        <dbReference type="ARBA" id="ARBA00022989"/>
    </source>
</evidence>
<evidence type="ECO:0000256" key="2">
    <source>
        <dbReference type="ARBA" id="ARBA00022692"/>
    </source>
</evidence>
<dbReference type="EMBL" id="VIXA01000001">
    <property type="protein sequence ID" value="TWG27096.1"/>
    <property type="molecule type" value="Genomic_DNA"/>
</dbReference>
<comment type="caution">
    <text evidence="7">The sequence shown here is derived from an EMBL/GenBank/DDBJ whole genome shotgun (WGS) entry which is preliminary data.</text>
</comment>
<feature type="transmembrane region" description="Helical" evidence="5">
    <location>
        <begin position="71"/>
        <end position="90"/>
    </location>
</feature>
<keyword evidence="8" id="KW-1185">Reference proteome</keyword>
<reference evidence="7 8" key="1">
    <citation type="submission" date="2019-06" db="EMBL/GenBank/DDBJ databases">
        <title>Sequencing the genomes of 1000 actinobacteria strains.</title>
        <authorList>
            <person name="Klenk H.-P."/>
        </authorList>
    </citation>
    <scope>NUCLEOTIDE SEQUENCE [LARGE SCALE GENOMIC DNA]</scope>
    <source>
        <strain evidence="7 8">DSM 102131</strain>
    </source>
</reference>
<dbReference type="AlphaFoldDB" id="A0A561WTB3"/>
<feature type="transmembrane region" description="Helical" evidence="5">
    <location>
        <begin position="120"/>
        <end position="138"/>
    </location>
</feature>
<evidence type="ECO:0000256" key="5">
    <source>
        <dbReference type="SAM" id="Phobius"/>
    </source>
</evidence>
<gene>
    <name evidence="7" type="ORF">FHX75_11231</name>
</gene>
<organism evidence="7 8">
    <name type="scientific">Micromonospora palomenae</name>
    <dbReference type="NCBI Taxonomy" id="1461247"/>
    <lineage>
        <taxon>Bacteria</taxon>
        <taxon>Bacillati</taxon>
        <taxon>Actinomycetota</taxon>
        <taxon>Actinomycetes</taxon>
        <taxon>Micromonosporales</taxon>
        <taxon>Micromonosporaceae</taxon>
        <taxon>Micromonospora</taxon>
    </lineage>
</organism>
<evidence type="ECO:0000313" key="7">
    <source>
        <dbReference type="EMBL" id="TWG27096.1"/>
    </source>
</evidence>
<keyword evidence="3 5" id="KW-1133">Transmembrane helix</keyword>
<dbReference type="Pfam" id="PF13515">
    <property type="entry name" value="FUSC_2"/>
    <property type="match status" value="1"/>
</dbReference>
<proteinExistence type="predicted"/>
<feature type="domain" description="Integral membrane bound transporter" evidence="6">
    <location>
        <begin position="61"/>
        <end position="184"/>
    </location>
</feature>
<keyword evidence="4 5" id="KW-0472">Membrane</keyword>
<evidence type="ECO:0000313" key="8">
    <source>
        <dbReference type="Proteomes" id="UP000319927"/>
    </source>
</evidence>
<dbReference type="InterPro" id="IPR049453">
    <property type="entry name" value="Memb_transporter_dom"/>
</dbReference>
<evidence type="ECO:0000256" key="1">
    <source>
        <dbReference type="ARBA" id="ARBA00004141"/>
    </source>
</evidence>